<dbReference type="GO" id="GO:0006384">
    <property type="term" value="P:transcription initiation at RNA polymerase III promoter"/>
    <property type="evidence" value="ECO:0007669"/>
    <property type="project" value="InterPro"/>
</dbReference>
<dbReference type="GO" id="GO:0000127">
    <property type="term" value="C:transcription factor TFIIIC complex"/>
    <property type="evidence" value="ECO:0007669"/>
    <property type="project" value="InterPro"/>
</dbReference>
<dbReference type="InterPro" id="IPR040454">
    <property type="entry name" value="TF_IIIC_Tfc1/Sfc1"/>
</dbReference>
<dbReference type="HOGENOM" id="CLU_016809_1_1_1"/>
<evidence type="ECO:0000256" key="3">
    <source>
        <dbReference type="ARBA" id="ARBA00023163"/>
    </source>
</evidence>
<feature type="domain" description="Transcription factor IIIC subunit Tfc1/Sfc1 triple barrel" evidence="7">
    <location>
        <begin position="33"/>
        <end position="159"/>
    </location>
</feature>
<keyword evidence="2" id="KW-0238">DNA-binding</keyword>
<evidence type="ECO:0000259" key="6">
    <source>
        <dbReference type="Pfam" id="PF09734"/>
    </source>
</evidence>
<protein>
    <recommendedName>
        <fullName evidence="10">Transcription factor IIIC subunit 5 HTH domain-containing protein</fullName>
    </recommendedName>
</protein>
<feature type="compositionally biased region" description="Polar residues" evidence="5">
    <location>
        <begin position="211"/>
        <end position="225"/>
    </location>
</feature>
<feature type="region of interest" description="Disordered" evidence="5">
    <location>
        <begin position="1"/>
        <end position="21"/>
    </location>
</feature>
<comment type="subcellular location">
    <subcellularLocation>
        <location evidence="1">Nucleus</location>
    </subcellularLocation>
</comment>
<keyword evidence="4" id="KW-0539">Nucleus</keyword>
<dbReference type="InterPro" id="IPR019136">
    <property type="entry name" value="TF_IIIC_su-5_HTH"/>
</dbReference>
<feature type="compositionally biased region" description="Basic and acidic residues" evidence="5">
    <location>
        <begin position="554"/>
        <end position="566"/>
    </location>
</feature>
<evidence type="ECO:0008006" key="10">
    <source>
        <dbReference type="Google" id="ProtNLM"/>
    </source>
</evidence>
<dbReference type="PANTHER" id="PTHR13230">
    <property type="entry name" value="GENERAL TRANSCRIPTION FACTOR IIIC, POLYPEPTIDE 5"/>
    <property type="match status" value="1"/>
</dbReference>
<evidence type="ECO:0000256" key="4">
    <source>
        <dbReference type="ARBA" id="ARBA00023242"/>
    </source>
</evidence>
<organism evidence="8 9">
    <name type="scientific">Dacryopinax primogenitus (strain DJM 731)</name>
    <name type="common">Brown rot fungus</name>
    <dbReference type="NCBI Taxonomy" id="1858805"/>
    <lineage>
        <taxon>Eukaryota</taxon>
        <taxon>Fungi</taxon>
        <taxon>Dikarya</taxon>
        <taxon>Basidiomycota</taxon>
        <taxon>Agaricomycotina</taxon>
        <taxon>Dacrymycetes</taxon>
        <taxon>Dacrymycetales</taxon>
        <taxon>Dacrymycetaceae</taxon>
        <taxon>Dacryopinax</taxon>
    </lineage>
</organism>
<reference evidence="8 9" key="1">
    <citation type="journal article" date="2012" name="Science">
        <title>The Paleozoic origin of enzymatic lignin decomposition reconstructed from 31 fungal genomes.</title>
        <authorList>
            <person name="Floudas D."/>
            <person name="Binder M."/>
            <person name="Riley R."/>
            <person name="Barry K."/>
            <person name="Blanchette R.A."/>
            <person name="Henrissat B."/>
            <person name="Martinez A.T."/>
            <person name="Otillar R."/>
            <person name="Spatafora J.W."/>
            <person name="Yadav J.S."/>
            <person name="Aerts A."/>
            <person name="Benoit I."/>
            <person name="Boyd A."/>
            <person name="Carlson A."/>
            <person name="Copeland A."/>
            <person name="Coutinho P.M."/>
            <person name="de Vries R.P."/>
            <person name="Ferreira P."/>
            <person name="Findley K."/>
            <person name="Foster B."/>
            <person name="Gaskell J."/>
            <person name="Glotzer D."/>
            <person name="Gorecki P."/>
            <person name="Heitman J."/>
            <person name="Hesse C."/>
            <person name="Hori C."/>
            <person name="Igarashi K."/>
            <person name="Jurgens J.A."/>
            <person name="Kallen N."/>
            <person name="Kersten P."/>
            <person name="Kohler A."/>
            <person name="Kuees U."/>
            <person name="Kumar T.K.A."/>
            <person name="Kuo A."/>
            <person name="LaButti K."/>
            <person name="Larrondo L.F."/>
            <person name="Lindquist E."/>
            <person name="Ling A."/>
            <person name="Lombard V."/>
            <person name="Lucas S."/>
            <person name="Lundell T."/>
            <person name="Martin R."/>
            <person name="McLaughlin D.J."/>
            <person name="Morgenstern I."/>
            <person name="Morin E."/>
            <person name="Murat C."/>
            <person name="Nagy L.G."/>
            <person name="Nolan M."/>
            <person name="Ohm R.A."/>
            <person name="Patyshakuliyeva A."/>
            <person name="Rokas A."/>
            <person name="Ruiz-Duenas F.J."/>
            <person name="Sabat G."/>
            <person name="Salamov A."/>
            <person name="Samejima M."/>
            <person name="Schmutz J."/>
            <person name="Slot J.C."/>
            <person name="St John F."/>
            <person name="Stenlid J."/>
            <person name="Sun H."/>
            <person name="Sun S."/>
            <person name="Syed K."/>
            <person name="Tsang A."/>
            <person name="Wiebenga A."/>
            <person name="Young D."/>
            <person name="Pisabarro A."/>
            <person name="Eastwood D.C."/>
            <person name="Martin F."/>
            <person name="Cullen D."/>
            <person name="Grigoriev I.V."/>
            <person name="Hibbett D.S."/>
        </authorList>
    </citation>
    <scope>NUCLEOTIDE SEQUENCE [LARGE SCALE GENOMIC DNA]</scope>
    <source>
        <strain evidence="8 9">DJM-731 SS1</strain>
    </source>
</reference>
<feature type="region of interest" description="Disordered" evidence="5">
    <location>
        <begin position="204"/>
        <end position="231"/>
    </location>
</feature>
<evidence type="ECO:0000256" key="5">
    <source>
        <dbReference type="SAM" id="MobiDB-lite"/>
    </source>
</evidence>
<gene>
    <name evidence="8" type="ORF">DACRYDRAFT_73628</name>
</gene>
<keyword evidence="3" id="KW-0804">Transcription</keyword>
<dbReference type="Pfam" id="PF17682">
    <property type="entry name" value="Tau95_N"/>
    <property type="match status" value="1"/>
</dbReference>
<feature type="region of interest" description="Disordered" evidence="5">
    <location>
        <begin position="104"/>
        <end position="135"/>
    </location>
</feature>
<dbReference type="Gene3D" id="3.30.200.160">
    <property type="entry name" value="TFIIIC, subcomplex tauA, subunit Sfc1, barrel domain"/>
    <property type="match status" value="1"/>
</dbReference>
<dbReference type="GO" id="GO:0005634">
    <property type="term" value="C:nucleus"/>
    <property type="evidence" value="ECO:0007669"/>
    <property type="project" value="UniProtKB-SubCell"/>
</dbReference>
<dbReference type="EMBL" id="JH795855">
    <property type="protein sequence ID" value="EJU06250.1"/>
    <property type="molecule type" value="Genomic_DNA"/>
</dbReference>
<dbReference type="STRING" id="1858805.M5GCJ6"/>
<dbReference type="AlphaFoldDB" id="M5GCJ6"/>
<feature type="region of interest" description="Disordered" evidence="5">
    <location>
        <begin position="534"/>
        <end position="574"/>
    </location>
</feature>
<keyword evidence="9" id="KW-1185">Reference proteome</keyword>
<accession>M5GCJ6</accession>
<dbReference type="OrthoDB" id="5598268at2759"/>
<feature type="domain" description="Transcription factor IIIC subunit 5 HTH" evidence="6">
    <location>
        <begin position="227"/>
        <end position="383"/>
    </location>
</feature>
<dbReference type="OMA" id="PPEYFVR"/>
<evidence type="ECO:0000313" key="8">
    <source>
        <dbReference type="EMBL" id="EJU06250.1"/>
    </source>
</evidence>
<dbReference type="GO" id="GO:0001002">
    <property type="term" value="F:RNA polymerase III type 1 promoter sequence-specific DNA binding"/>
    <property type="evidence" value="ECO:0007669"/>
    <property type="project" value="TreeGrafter"/>
</dbReference>
<proteinExistence type="predicted"/>
<evidence type="ECO:0000256" key="1">
    <source>
        <dbReference type="ARBA" id="ARBA00004123"/>
    </source>
</evidence>
<dbReference type="GO" id="GO:0001003">
    <property type="term" value="F:RNA polymerase III type 2 promoter sequence-specific DNA binding"/>
    <property type="evidence" value="ECO:0007669"/>
    <property type="project" value="TreeGrafter"/>
</dbReference>
<evidence type="ECO:0000313" key="9">
    <source>
        <dbReference type="Proteomes" id="UP000030653"/>
    </source>
</evidence>
<sequence>MNNAQAGPSRTSDADTGYTPAPLLTLPPTTYCAVEYPGILRSLDSYPHALATLGGQDAVDTAFRRLASGRPMELYLRPEDKLAHPILGEVLEWRGMVVKVVKRRRKRKRPEGENTVDGEIGNGKGREKEEDEDGGVYTTEVLGMARKIARFRAMADFAFSPPEDEPIMNLRKSMDNLDAKAILAFEFKPVKEDYVVYPPGVSASPAPGTTKGASSDPSAQPTSNLRLFPPPRFSRAAVPALYNSRKNIASIPVTVTDPTTGEERTRYQNKFRHSATPIATISYDAPDVPEKEPEGAEKVLDQPSMRVLEKLRKLFEERPIWSRLALKNQLSEAEDQILVNTRPMYAYTGYIFSDGPWRDFHVKWGYDPRKIPESRIYQRMQFRNLENEYTRASSVRFRRANGEEDLPMEEDWRGITLQRNRNTHIFNGRELFRNVGNYQLCDMTDPLLQKHIHDPNGVDQECDASYGWYTPTAWGRIRAIARLKFRGLVEGRILTDAECEDIETEELPEIALRNELRRSAGQKKLRELRQRGLIARSKGHNQALEPLPPEEEAEQRIRKRLEAARAEDEDEDMD</sequence>
<dbReference type="InterPro" id="IPR042536">
    <property type="entry name" value="TFIIIC_tauA_Sfc1"/>
</dbReference>
<evidence type="ECO:0000256" key="2">
    <source>
        <dbReference type="ARBA" id="ARBA00023125"/>
    </source>
</evidence>
<dbReference type="GeneID" id="63691077"/>
<dbReference type="Proteomes" id="UP000030653">
    <property type="component" value="Unassembled WGS sequence"/>
</dbReference>
<feature type="compositionally biased region" description="Polar residues" evidence="5">
    <location>
        <begin position="1"/>
        <end position="11"/>
    </location>
</feature>
<dbReference type="RefSeq" id="XP_040633144.1">
    <property type="nucleotide sequence ID" value="XM_040776015.1"/>
</dbReference>
<dbReference type="PANTHER" id="PTHR13230:SF5">
    <property type="entry name" value="GENERAL TRANSCRIPTION FACTOR 3C POLYPEPTIDE 5"/>
    <property type="match status" value="1"/>
</dbReference>
<name>M5GCJ6_DACPD</name>
<evidence type="ECO:0000259" key="7">
    <source>
        <dbReference type="Pfam" id="PF17682"/>
    </source>
</evidence>
<dbReference type="InterPro" id="IPR041499">
    <property type="entry name" value="Tfc1/Sfc1_N"/>
</dbReference>
<dbReference type="Pfam" id="PF09734">
    <property type="entry name" value="Tau95"/>
    <property type="match status" value="1"/>
</dbReference>